<keyword evidence="2" id="KW-1185">Reference proteome</keyword>
<reference evidence="1 2" key="1">
    <citation type="submission" date="2023-11" db="EMBL/GenBank/DDBJ databases">
        <authorList>
            <person name="Hedman E."/>
            <person name="Englund M."/>
            <person name="Stromberg M."/>
            <person name="Nyberg Akerstrom W."/>
            <person name="Nylinder S."/>
            <person name="Jareborg N."/>
            <person name="Kallberg Y."/>
            <person name="Kronander E."/>
        </authorList>
    </citation>
    <scope>NUCLEOTIDE SEQUENCE [LARGE SCALE GENOMIC DNA]</scope>
</reference>
<accession>A0AAV1LRB0</accession>
<dbReference type="Proteomes" id="UP001314205">
    <property type="component" value="Unassembled WGS sequence"/>
</dbReference>
<name>A0AAV1LRB0_9NEOP</name>
<dbReference type="AlphaFoldDB" id="A0AAV1LRB0"/>
<protein>
    <submittedName>
        <fullName evidence="1">Uncharacterized protein</fullName>
    </submittedName>
</protein>
<proteinExistence type="predicted"/>
<sequence length="66" mass="7560">MKNVKPTIVTLAVLHNIAIGQDSVPDHDDELNQLWMLNFYLKLVGPEEETPIMLFYEHLLIGILTN</sequence>
<organism evidence="1 2">
    <name type="scientific">Parnassius mnemosyne</name>
    <name type="common">clouded apollo</name>
    <dbReference type="NCBI Taxonomy" id="213953"/>
    <lineage>
        <taxon>Eukaryota</taxon>
        <taxon>Metazoa</taxon>
        <taxon>Ecdysozoa</taxon>
        <taxon>Arthropoda</taxon>
        <taxon>Hexapoda</taxon>
        <taxon>Insecta</taxon>
        <taxon>Pterygota</taxon>
        <taxon>Neoptera</taxon>
        <taxon>Endopterygota</taxon>
        <taxon>Lepidoptera</taxon>
        <taxon>Glossata</taxon>
        <taxon>Ditrysia</taxon>
        <taxon>Papilionoidea</taxon>
        <taxon>Papilionidae</taxon>
        <taxon>Parnassiinae</taxon>
        <taxon>Parnassini</taxon>
        <taxon>Parnassius</taxon>
        <taxon>Driopa</taxon>
    </lineage>
</organism>
<evidence type="ECO:0000313" key="1">
    <source>
        <dbReference type="EMBL" id="CAK1597475.1"/>
    </source>
</evidence>
<gene>
    <name evidence="1" type="ORF">PARMNEM_LOCUS16684</name>
</gene>
<evidence type="ECO:0000313" key="2">
    <source>
        <dbReference type="Proteomes" id="UP001314205"/>
    </source>
</evidence>
<comment type="caution">
    <text evidence="1">The sequence shown here is derived from an EMBL/GenBank/DDBJ whole genome shotgun (WGS) entry which is preliminary data.</text>
</comment>
<dbReference type="EMBL" id="CAVLGL010000094">
    <property type="protein sequence ID" value="CAK1597475.1"/>
    <property type="molecule type" value="Genomic_DNA"/>
</dbReference>